<keyword evidence="2" id="KW-1185">Reference proteome</keyword>
<comment type="caution">
    <text evidence="1">The sequence shown here is derived from an EMBL/GenBank/DDBJ whole genome shotgun (WGS) entry which is preliminary data.</text>
</comment>
<sequence length="131" mass="14900">MKMPTKFPNSKPWAIFPKSGKKKLKGKVVILEKSKKELLSENTAKSKETGILKGALAKSKVKFNNMRSSLNNLRSNESQLKCQIHLKDQEINMFKQKLKEDEAISAKETEKLAQEAVEYGEYLTALMEDKP</sequence>
<gene>
    <name evidence="1" type="ORF">DPMN_102315</name>
</gene>
<protein>
    <submittedName>
        <fullName evidence="1">Uncharacterized protein</fullName>
    </submittedName>
</protein>
<organism evidence="1 2">
    <name type="scientific">Dreissena polymorpha</name>
    <name type="common">Zebra mussel</name>
    <name type="synonym">Mytilus polymorpha</name>
    <dbReference type="NCBI Taxonomy" id="45954"/>
    <lineage>
        <taxon>Eukaryota</taxon>
        <taxon>Metazoa</taxon>
        <taxon>Spiralia</taxon>
        <taxon>Lophotrochozoa</taxon>
        <taxon>Mollusca</taxon>
        <taxon>Bivalvia</taxon>
        <taxon>Autobranchia</taxon>
        <taxon>Heteroconchia</taxon>
        <taxon>Euheterodonta</taxon>
        <taxon>Imparidentia</taxon>
        <taxon>Neoheterodontei</taxon>
        <taxon>Myida</taxon>
        <taxon>Dreissenoidea</taxon>
        <taxon>Dreissenidae</taxon>
        <taxon>Dreissena</taxon>
    </lineage>
</organism>
<evidence type="ECO:0000313" key="2">
    <source>
        <dbReference type="Proteomes" id="UP000828390"/>
    </source>
</evidence>
<name>A0A9D4R9S5_DREPO</name>
<reference evidence="1" key="2">
    <citation type="submission" date="2020-11" db="EMBL/GenBank/DDBJ databases">
        <authorList>
            <person name="McCartney M.A."/>
            <person name="Auch B."/>
            <person name="Kono T."/>
            <person name="Mallez S."/>
            <person name="Becker A."/>
            <person name="Gohl D.M."/>
            <person name="Silverstein K.A.T."/>
            <person name="Koren S."/>
            <person name="Bechman K.B."/>
            <person name="Herman A."/>
            <person name="Abrahante J.E."/>
            <person name="Garbe J."/>
        </authorList>
    </citation>
    <scope>NUCLEOTIDE SEQUENCE</scope>
    <source>
        <strain evidence="1">Duluth1</strain>
        <tissue evidence="1">Whole animal</tissue>
    </source>
</reference>
<reference evidence="1" key="1">
    <citation type="journal article" date="2019" name="bioRxiv">
        <title>The Genome of the Zebra Mussel, Dreissena polymorpha: A Resource for Invasive Species Research.</title>
        <authorList>
            <person name="McCartney M.A."/>
            <person name="Auch B."/>
            <person name="Kono T."/>
            <person name="Mallez S."/>
            <person name="Zhang Y."/>
            <person name="Obille A."/>
            <person name="Becker A."/>
            <person name="Abrahante J.E."/>
            <person name="Garbe J."/>
            <person name="Badalamenti J.P."/>
            <person name="Herman A."/>
            <person name="Mangelson H."/>
            <person name="Liachko I."/>
            <person name="Sullivan S."/>
            <person name="Sone E.D."/>
            <person name="Koren S."/>
            <person name="Silverstein K.A.T."/>
            <person name="Beckman K.B."/>
            <person name="Gohl D.M."/>
        </authorList>
    </citation>
    <scope>NUCLEOTIDE SEQUENCE</scope>
    <source>
        <strain evidence="1">Duluth1</strain>
        <tissue evidence="1">Whole animal</tissue>
    </source>
</reference>
<dbReference type="EMBL" id="JAIWYP010000003">
    <property type="protein sequence ID" value="KAH3859498.1"/>
    <property type="molecule type" value="Genomic_DNA"/>
</dbReference>
<dbReference type="AlphaFoldDB" id="A0A9D4R9S5"/>
<evidence type="ECO:0000313" key="1">
    <source>
        <dbReference type="EMBL" id="KAH3859498.1"/>
    </source>
</evidence>
<accession>A0A9D4R9S5</accession>
<proteinExistence type="predicted"/>
<dbReference type="Proteomes" id="UP000828390">
    <property type="component" value="Unassembled WGS sequence"/>
</dbReference>